<dbReference type="RefSeq" id="WP_264510182.1">
    <property type="nucleotide sequence ID" value="NZ_JAPDDR010000001.1"/>
</dbReference>
<dbReference type="PROSITE" id="PS01311">
    <property type="entry name" value="LGT"/>
    <property type="match status" value="1"/>
</dbReference>
<sequence>MFATYVHDLSPVLVRFTDQIQLRWYGLAYLAAFVVGAWLLNVLSKRKLWVLPPGSAGDFIAATAIFGVFVGGRLGYVLFYYVPKHGWSWVTEDPLLVLKVWEGGMASHGGILGLFIFTWFYARKKKVTWRGLGDGLCVVSPLGLLFGRMANFINGELYGRPAEGVAWAMKFPRALVEQGGPEGESSKFVEAMQAAADASPVVAQAYERWEQSPRGAVDDNILFEQMLAVQRVDPAVSKAIEPFLLPRHPSQLYEGLLEGVALFAILWFVRTRYPNLPIGVLTGLFFVFYALFRIFAEQFREPDSAMIGIFTRGQFLSLFMIVVGLGFILAPKFMKPRAQATA</sequence>
<comment type="function">
    <text evidence="7">Catalyzes the transfer of the diacylglyceryl group from phosphatidylglycerol to the sulfhydryl group of the N-terminal cysteine of a prolipoprotein, the first step in the formation of mature lipoproteins.</text>
</comment>
<gene>
    <name evidence="7 8" type="primary">lgt</name>
    <name evidence="8" type="ORF">OJ996_00845</name>
</gene>
<evidence type="ECO:0000256" key="1">
    <source>
        <dbReference type="ARBA" id="ARBA00007150"/>
    </source>
</evidence>
<dbReference type="PANTHER" id="PTHR30589:SF0">
    <property type="entry name" value="PHOSPHATIDYLGLYCEROL--PROLIPOPROTEIN DIACYLGLYCERYL TRANSFERASE"/>
    <property type="match status" value="1"/>
</dbReference>
<protein>
    <recommendedName>
        <fullName evidence="7">Phosphatidylglycerol--prolipoprotein diacylglyceryl transferase</fullName>
        <ecNumber evidence="7">2.5.1.145</ecNumber>
    </recommendedName>
</protein>
<evidence type="ECO:0000256" key="6">
    <source>
        <dbReference type="ARBA" id="ARBA00023136"/>
    </source>
</evidence>
<dbReference type="InterPro" id="IPR001640">
    <property type="entry name" value="Lgt"/>
</dbReference>
<dbReference type="HAMAP" id="MF_01147">
    <property type="entry name" value="Lgt"/>
    <property type="match status" value="1"/>
</dbReference>
<comment type="catalytic activity">
    <reaction evidence="7">
        <text>L-cysteinyl-[prolipoprotein] + a 1,2-diacyl-sn-glycero-3-phospho-(1'-sn-glycerol) = an S-1,2-diacyl-sn-glyceryl-L-cysteinyl-[prolipoprotein] + sn-glycerol 1-phosphate + H(+)</text>
        <dbReference type="Rhea" id="RHEA:56712"/>
        <dbReference type="Rhea" id="RHEA-COMP:14679"/>
        <dbReference type="Rhea" id="RHEA-COMP:14680"/>
        <dbReference type="ChEBI" id="CHEBI:15378"/>
        <dbReference type="ChEBI" id="CHEBI:29950"/>
        <dbReference type="ChEBI" id="CHEBI:57685"/>
        <dbReference type="ChEBI" id="CHEBI:64716"/>
        <dbReference type="ChEBI" id="CHEBI:140658"/>
        <dbReference type="EC" id="2.5.1.145"/>
    </reaction>
</comment>
<keyword evidence="2 7" id="KW-1003">Cell membrane</keyword>
<dbReference type="EMBL" id="JAPDDR010000001">
    <property type="protein sequence ID" value="MCW1912099.1"/>
    <property type="molecule type" value="Genomic_DNA"/>
</dbReference>
<comment type="pathway">
    <text evidence="7">Protein modification; lipoprotein biosynthesis (diacylglyceryl transfer).</text>
</comment>
<evidence type="ECO:0000313" key="9">
    <source>
        <dbReference type="Proteomes" id="UP001165653"/>
    </source>
</evidence>
<dbReference type="EC" id="2.5.1.145" evidence="7"/>
<proteinExistence type="inferred from homology"/>
<accession>A0ABT3FXL1</accession>
<dbReference type="Proteomes" id="UP001165653">
    <property type="component" value="Unassembled WGS sequence"/>
</dbReference>
<keyword evidence="6 7" id="KW-0472">Membrane</keyword>
<evidence type="ECO:0000256" key="7">
    <source>
        <dbReference type="HAMAP-Rule" id="MF_01147"/>
    </source>
</evidence>
<organism evidence="8 9">
    <name type="scientific">Luteolibacter rhizosphaerae</name>
    <dbReference type="NCBI Taxonomy" id="2989719"/>
    <lineage>
        <taxon>Bacteria</taxon>
        <taxon>Pseudomonadati</taxon>
        <taxon>Verrucomicrobiota</taxon>
        <taxon>Verrucomicrobiia</taxon>
        <taxon>Verrucomicrobiales</taxon>
        <taxon>Verrucomicrobiaceae</taxon>
        <taxon>Luteolibacter</taxon>
    </lineage>
</organism>
<feature type="binding site" evidence="7">
    <location>
        <position position="148"/>
    </location>
    <ligand>
        <name>a 1,2-diacyl-sn-glycero-3-phospho-(1'-sn-glycerol)</name>
        <dbReference type="ChEBI" id="CHEBI:64716"/>
    </ligand>
</feature>
<feature type="transmembrane region" description="Helical" evidence="7">
    <location>
        <begin position="24"/>
        <end position="44"/>
    </location>
</feature>
<evidence type="ECO:0000313" key="8">
    <source>
        <dbReference type="EMBL" id="MCW1912099.1"/>
    </source>
</evidence>
<dbReference type="Pfam" id="PF01790">
    <property type="entry name" value="LGT"/>
    <property type="match status" value="1"/>
</dbReference>
<feature type="transmembrane region" description="Helical" evidence="7">
    <location>
        <begin position="103"/>
        <end position="122"/>
    </location>
</feature>
<feature type="transmembrane region" description="Helical" evidence="7">
    <location>
        <begin position="276"/>
        <end position="295"/>
    </location>
</feature>
<comment type="caution">
    <text evidence="8">The sequence shown here is derived from an EMBL/GenBank/DDBJ whole genome shotgun (WGS) entry which is preliminary data.</text>
</comment>
<keyword evidence="5 7" id="KW-1133">Transmembrane helix</keyword>
<comment type="similarity">
    <text evidence="1 7">Belongs to the Lgt family.</text>
</comment>
<dbReference type="PANTHER" id="PTHR30589">
    <property type="entry name" value="PROLIPOPROTEIN DIACYLGLYCERYL TRANSFERASE"/>
    <property type="match status" value="1"/>
</dbReference>
<evidence type="ECO:0000256" key="4">
    <source>
        <dbReference type="ARBA" id="ARBA00022692"/>
    </source>
</evidence>
<keyword evidence="4 7" id="KW-0812">Transmembrane</keyword>
<evidence type="ECO:0000256" key="2">
    <source>
        <dbReference type="ARBA" id="ARBA00022475"/>
    </source>
</evidence>
<comment type="subcellular location">
    <subcellularLocation>
        <location evidence="7">Cell membrane</location>
        <topology evidence="7">Multi-pass membrane protein</topology>
    </subcellularLocation>
</comment>
<dbReference type="GO" id="GO:0008961">
    <property type="term" value="F:phosphatidylglycerol-prolipoprotein diacylglyceryl transferase activity"/>
    <property type="evidence" value="ECO:0007669"/>
    <property type="project" value="UniProtKB-EC"/>
</dbReference>
<name>A0ABT3FXL1_9BACT</name>
<feature type="transmembrane region" description="Helical" evidence="7">
    <location>
        <begin position="56"/>
        <end position="83"/>
    </location>
</feature>
<reference evidence="8" key="1">
    <citation type="submission" date="2022-10" db="EMBL/GenBank/DDBJ databases">
        <title>Luteolibacter sp. GHJ8, whole genome shotgun sequencing project.</title>
        <authorList>
            <person name="Zhao G."/>
            <person name="Shen L."/>
        </authorList>
    </citation>
    <scope>NUCLEOTIDE SEQUENCE</scope>
    <source>
        <strain evidence="8">GHJ8</strain>
    </source>
</reference>
<keyword evidence="9" id="KW-1185">Reference proteome</keyword>
<keyword evidence="3 7" id="KW-0808">Transferase</keyword>
<dbReference type="NCBIfam" id="TIGR00544">
    <property type="entry name" value="lgt"/>
    <property type="match status" value="1"/>
</dbReference>
<evidence type="ECO:0000256" key="3">
    <source>
        <dbReference type="ARBA" id="ARBA00022679"/>
    </source>
</evidence>
<evidence type="ECO:0000256" key="5">
    <source>
        <dbReference type="ARBA" id="ARBA00022989"/>
    </source>
</evidence>
<feature type="transmembrane region" description="Helical" evidence="7">
    <location>
        <begin position="315"/>
        <end position="334"/>
    </location>
</feature>